<organism evidence="3 4">
    <name type="scientific">Cephalotus follicularis</name>
    <name type="common">Albany pitcher plant</name>
    <dbReference type="NCBI Taxonomy" id="3775"/>
    <lineage>
        <taxon>Eukaryota</taxon>
        <taxon>Viridiplantae</taxon>
        <taxon>Streptophyta</taxon>
        <taxon>Embryophyta</taxon>
        <taxon>Tracheophyta</taxon>
        <taxon>Spermatophyta</taxon>
        <taxon>Magnoliopsida</taxon>
        <taxon>eudicotyledons</taxon>
        <taxon>Gunneridae</taxon>
        <taxon>Pentapetalae</taxon>
        <taxon>rosids</taxon>
        <taxon>fabids</taxon>
        <taxon>Oxalidales</taxon>
        <taxon>Cephalotaceae</taxon>
        <taxon>Cephalotus</taxon>
    </lineage>
</organism>
<dbReference type="OrthoDB" id="1690666at2759"/>
<proteinExistence type="predicted"/>
<dbReference type="EMBL" id="BDDD01005583">
    <property type="protein sequence ID" value="GAV89560.1"/>
    <property type="molecule type" value="Genomic_DNA"/>
</dbReference>
<evidence type="ECO:0000313" key="4">
    <source>
        <dbReference type="Proteomes" id="UP000187406"/>
    </source>
</evidence>
<dbReference type="Proteomes" id="UP000187406">
    <property type="component" value="Unassembled WGS sequence"/>
</dbReference>
<feature type="domain" description="DUF4283" evidence="2">
    <location>
        <begin position="122"/>
        <end position="202"/>
    </location>
</feature>
<comment type="caution">
    <text evidence="3">The sequence shown here is derived from an EMBL/GenBank/DDBJ whole genome shotgun (WGS) entry which is preliminary data.</text>
</comment>
<dbReference type="InParanoid" id="A0A1Q3DAS7"/>
<dbReference type="PANTHER" id="PTHR31286">
    <property type="entry name" value="GLYCINE-RICH CELL WALL STRUCTURAL PROTEIN 1.8-LIKE"/>
    <property type="match status" value="1"/>
</dbReference>
<gene>
    <name evidence="3" type="ORF">CFOL_v3_32974</name>
</gene>
<dbReference type="AlphaFoldDB" id="A0A1Q3DAS7"/>
<dbReference type="InterPro" id="IPR040256">
    <property type="entry name" value="At4g02000-like"/>
</dbReference>
<keyword evidence="4" id="KW-1185">Reference proteome</keyword>
<accession>A0A1Q3DAS7</accession>
<reference evidence="4" key="1">
    <citation type="submission" date="2016-04" db="EMBL/GenBank/DDBJ databases">
        <title>Cephalotus genome sequencing.</title>
        <authorList>
            <person name="Fukushima K."/>
            <person name="Hasebe M."/>
            <person name="Fang X."/>
        </authorList>
    </citation>
    <scope>NUCLEOTIDE SEQUENCE [LARGE SCALE GENOMIC DNA]</scope>
    <source>
        <strain evidence="4">cv. St1</strain>
    </source>
</reference>
<sequence>MPCHPTPSGEVLSHASQDSPITGHIGSQPLDFSLHNFLPLISAGPFAGPNTLKHFPLGLSSHATHAAPSSSKQTCSHSLGPSFKDHFLGPRSSKFALQYFPPSFANKVIVELSPAIVVEGCKLWNNSLVGKFLGKKPLFSFAKSTIERLWCKKEIPHIVTYDNGLMNSRSVNSAARDWVLESRPWHIGSTPIFLSPWRPKLETSNLCLSKIPIWVKLLNIPLEYWTECWIASAIGKPLHVDSNTESLRRISFVRVCVEIDVDSPLPSSFGLMIQ</sequence>
<name>A0A1Q3DAS7_CEPFO</name>
<protein>
    <submittedName>
        <fullName evidence="3">DUF4283 domain-containing protein</fullName>
    </submittedName>
</protein>
<evidence type="ECO:0000259" key="2">
    <source>
        <dbReference type="Pfam" id="PF14111"/>
    </source>
</evidence>
<evidence type="ECO:0000256" key="1">
    <source>
        <dbReference type="SAM" id="MobiDB-lite"/>
    </source>
</evidence>
<dbReference type="InterPro" id="IPR025558">
    <property type="entry name" value="DUF4283"/>
</dbReference>
<dbReference type="Pfam" id="PF14111">
    <property type="entry name" value="DUF4283"/>
    <property type="match status" value="1"/>
</dbReference>
<feature type="region of interest" description="Disordered" evidence="1">
    <location>
        <begin position="1"/>
        <end position="20"/>
    </location>
</feature>
<evidence type="ECO:0000313" key="3">
    <source>
        <dbReference type="EMBL" id="GAV89560.1"/>
    </source>
</evidence>
<dbReference type="PANTHER" id="PTHR31286:SF165">
    <property type="entry name" value="DUF4283 DOMAIN-CONTAINING PROTEIN"/>
    <property type="match status" value="1"/>
</dbReference>